<organism evidence="5 6">
    <name type="scientific">Lysobacter korlensis</name>
    <dbReference type="NCBI Taxonomy" id="553636"/>
    <lineage>
        <taxon>Bacteria</taxon>
        <taxon>Pseudomonadati</taxon>
        <taxon>Pseudomonadota</taxon>
        <taxon>Gammaproteobacteria</taxon>
        <taxon>Lysobacterales</taxon>
        <taxon>Lysobacteraceae</taxon>
        <taxon>Lysobacter</taxon>
    </lineage>
</organism>
<dbReference type="InterPro" id="IPR050109">
    <property type="entry name" value="HTH-type_TetR-like_transc_reg"/>
</dbReference>
<dbReference type="Pfam" id="PF00440">
    <property type="entry name" value="TetR_N"/>
    <property type="match status" value="1"/>
</dbReference>
<sequence>MARRTASATRESIRSAASTLFRQQGYAGTSVREIAALAEVDPALVIRHFGAKQVLFLETMHVTLDDEPLFDVPIESLGRRFIEVLLDSDEDVRGAYLALVRGSAESEIAQRLTTVHNETFVAPLRNRLSGPDADLRARLAAALVGGLLYALWVVGDEQLLATDHADIADRYGRLLQDILTPRD</sequence>
<keyword evidence="1 2" id="KW-0238">DNA-binding</keyword>
<evidence type="ECO:0000256" key="1">
    <source>
        <dbReference type="ARBA" id="ARBA00023125"/>
    </source>
</evidence>
<dbReference type="PANTHER" id="PTHR30055:SF235">
    <property type="entry name" value="TRANSCRIPTIONAL REGULATORY PROTEIN"/>
    <property type="match status" value="1"/>
</dbReference>
<feature type="transmembrane region" description="Helical" evidence="3">
    <location>
        <begin position="135"/>
        <end position="154"/>
    </location>
</feature>
<keyword evidence="6" id="KW-1185">Reference proteome</keyword>
<name>A0ABV6S1U0_9GAMM</name>
<evidence type="ECO:0000256" key="3">
    <source>
        <dbReference type="SAM" id="Phobius"/>
    </source>
</evidence>
<dbReference type="Proteomes" id="UP001589896">
    <property type="component" value="Unassembled WGS sequence"/>
</dbReference>
<feature type="domain" description="HTH tetR-type" evidence="4">
    <location>
        <begin position="7"/>
        <end position="67"/>
    </location>
</feature>
<dbReference type="InterPro" id="IPR009057">
    <property type="entry name" value="Homeodomain-like_sf"/>
</dbReference>
<dbReference type="SUPFAM" id="SSF48498">
    <property type="entry name" value="Tetracyclin repressor-like, C-terminal domain"/>
    <property type="match status" value="1"/>
</dbReference>
<evidence type="ECO:0000313" key="5">
    <source>
        <dbReference type="EMBL" id="MFC0682692.1"/>
    </source>
</evidence>
<dbReference type="EMBL" id="JBHLTG010000016">
    <property type="protein sequence ID" value="MFC0682692.1"/>
    <property type="molecule type" value="Genomic_DNA"/>
</dbReference>
<comment type="caution">
    <text evidence="5">The sequence shown here is derived from an EMBL/GenBank/DDBJ whole genome shotgun (WGS) entry which is preliminary data.</text>
</comment>
<evidence type="ECO:0000256" key="2">
    <source>
        <dbReference type="PROSITE-ProRule" id="PRU00335"/>
    </source>
</evidence>
<keyword evidence="3" id="KW-0472">Membrane</keyword>
<dbReference type="RefSeq" id="WP_386676939.1">
    <property type="nucleotide sequence ID" value="NZ_JBHLTG010000016.1"/>
</dbReference>
<dbReference type="InterPro" id="IPR001647">
    <property type="entry name" value="HTH_TetR"/>
</dbReference>
<dbReference type="PROSITE" id="PS50977">
    <property type="entry name" value="HTH_TETR_2"/>
    <property type="match status" value="1"/>
</dbReference>
<evidence type="ECO:0000313" key="6">
    <source>
        <dbReference type="Proteomes" id="UP001589896"/>
    </source>
</evidence>
<protein>
    <submittedName>
        <fullName evidence="5">TetR family transcriptional regulator</fullName>
    </submittedName>
</protein>
<proteinExistence type="predicted"/>
<feature type="DNA-binding region" description="H-T-H motif" evidence="2">
    <location>
        <begin position="30"/>
        <end position="49"/>
    </location>
</feature>
<keyword evidence="3" id="KW-0812">Transmembrane</keyword>
<accession>A0ABV6S1U0</accession>
<dbReference type="InterPro" id="IPR041678">
    <property type="entry name" value="TetR_C_16"/>
</dbReference>
<dbReference type="SUPFAM" id="SSF46689">
    <property type="entry name" value="Homeodomain-like"/>
    <property type="match status" value="1"/>
</dbReference>
<gene>
    <name evidence="5" type="ORF">ACFFGH_33090</name>
</gene>
<dbReference type="InterPro" id="IPR036271">
    <property type="entry name" value="Tet_transcr_reg_TetR-rel_C_sf"/>
</dbReference>
<reference evidence="5 6" key="1">
    <citation type="submission" date="2024-09" db="EMBL/GenBank/DDBJ databases">
        <authorList>
            <person name="Sun Q."/>
            <person name="Mori K."/>
        </authorList>
    </citation>
    <scope>NUCLEOTIDE SEQUENCE [LARGE SCALE GENOMIC DNA]</scope>
    <source>
        <strain evidence="5 6">KCTC 23076</strain>
    </source>
</reference>
<dbReference type="Gene3D" id="1.10.357.10">
    <property type="entry name" value="Tetracycline Repressor, domain 2"/>
    <property type="match status" value="1"/>
</dbReference>
<keyword evidence="3" id="KW-1133">Transmembrane helix</keyword>
<dbReference type="Pfam" id="PF17920">
    <property type="entry name" value="TetR_C_16"/>
    <property type="match status" value="1"/>
</dbReference>
<evidence type="ECO:0000259" key="4">
    <source>
        <dbReference type="PROSITE" id="PS50977"/>
    </source>
</evidence>
<dbReference type="PANTHER" id="PTHR30055">
    <property type="entry name" value="HTH-TYPE TRANSCRIPTIONAL REGULATOR RUTR"/>
    <property type="match status" value="1"/>
</dbReference>